<protein>
    <submittedName>
        <fullName evidence="1">Uncharacterized protein</fullName>
    </submittedName>
</protein>
<dbReference type="AlphaFoldDB" id="A0A381Y298"/>
<accession>A0A381Y298</accession>
<evidence type="ECO:0000313" key="1">
    <source>
        <dbReference type="EMBL" id="SVA71134.1"/>
    </source>
</evidence>
<sequence>MLGFVGLSKKWVLFDTATAECELKSYNLRQALGKSIIC</sequence>
<name>A0A381Y298_9ZZZZ</name>
<dbReference type="EMBL" id="UINC01017228">
    <property type="protein sequence ID" value="SVA71134.1"/>
    <property type="molecule type" value="Genomic_DNA"/>
</dbReference>
<gene>
    <name evidence="1" type="ORF">METZ01_LOCUS123988</name>
</gene>
<organism evidence="1">
    <name type="scientific">marine metagenome</name>
    <dbReference type="NCBI Taxonomy" id="408172"/>
    <lineage>
        <taxon>unclassified sequences</taxon>
        <taxon>metagenomes</taxon>
        <taxon>ecological metagenomes</taxon>
    </lineage>
</organism>
<proteinExistence type="predicted"/>
<reference evidence="1" key="1">
    <citation type="submission" date="2018-05" db="EMBL/GenBank/DDBJ databases">
        <authorList>
            <person name="Lanie J.A."/>
            <person name="Ng W.-L."/>
            <person name="Kazmierczak K.M."/>
            <person name="Andrzejewski T.M."/>
            <person name="Davidsen T.M."/>
            <person name="Wayne K.J."/>
            <person name="Tettelin H."/>
            <person name="Glass J.I."/>
            <person name="Rusch D."/>
            <person name="Podicherti R."/>
            <person name="Tsui H.-C.T."/>
            <person name="Winkler M.E."/>
        </authorList>
    </citation>
    <scope>NUCLEOTIDE SEQUENCE</scope>
</reference>